<reference evidence="1 2" key="1">
    <citation type="submission" date="2017-04" db="EMBL/GenBank/DDBJ databases">
        <authorList>
            <person name="Afonso C.L."/>
            <person name="Miller P.J."/>
            <person name="Scott M.A."/>
            <person name="Spackman E."/>
            <person name="Goraichik I."/>
            <person name="Dimitrov K.M."/>
            <person name="Suarez D.L."/>
            <person name="Swayne D.E."/>
        </authorList>
    </citation>
    <scope>NUCLEOTIDE SEQUENCE [LARGE SCALE GENOMIC DNA]</scope>
    <source>
        <strain evidence="1 2">DSM 22418</strain>
    </source>
</reference>
<protein>
    <submittedName>
        <fullName evidence="1">Uncharacterized protein</fullName>
    </submittedName>
</protein>
<dbReference type="EMBL" id="FXAU01000002">
    <property type="protein sequence ID" value="SMG20283.1"/>
    <property type="molecule type" value="Genomic_DNA"/>
</dbReference>
<keyword evidence="2" id="KW-1185">Reference proteome</keyword>
<organism evidence="1 2">
    <name type="scientific">Sphingobacterium psychroaquaticum</name>
    <dbReference type="NCBI Taxonomy" id="561061"/>
    <lineage>
        <taxon>Bacteria</taxon>
        <taxon>Pseudomonadati</taxon>
        <taxon>Bacteroidota</taxon>
        <taxon>Sphingobacteriia</taxon>
        <taxon>Sphingobacteriales</taxon>
        <taxon>Sphingobacteriaceae</taxon>
        <taxon>Sphingobacterium</taxon>
    </lineage>
</organism>
<evidence type="ECO:0000313" key="2">
    <source>
        <dbReference type="Proteomes" id="UP000192980"/>
    </source>
</evidence>
<proteinExistence type="predicted"/>
<sequence>MIMDKLILNIPKKKSTLIKKFLNDQGISYSKEDEFNSNKYKQKLKKISTWSKQDLEILKKVSGTITGIKIPKW</sequence>
<dbReference type="AlphaFoldDB" id="A0A1X7IYM2"/>
<accession>A0A1X7IYM2</accession>
<evidence type="ECO:0000313" key="1">
    <source>
        <dbReference type="EMBL" id="SMG20283.1"/>
    </source>
</evidence>
<gene>
    <name evidence="1" type="ORF">SAMN05660862_1224</name>
</gene>
<dbReference type="Proteomes" id="UP000192980">
    <property type="component" value="Unassembled WGS sequence"/>
</dbReference>
<name>A0A1X7IYM2_9SPHI</name>